<proteinExistence type="inferred from homology"/>
<dbReference type="SUPFAM" id="SSF54565">
    <property type="entry name" value="Ribosomal protein S16"/>
    <property type="match status" value="1"/>
</dbReference>
<reference evidence="4 5" key="1">
    <citation type="journal article" date="2016" name="Nat. Commun.">
        <title>Thousands of microbial genomes shed light on interconnected biogeochemical processes in an aquifer system.</title>
        <authorList>
            <person name="Anantharaman K."/>
            <person name="Brown C.T."/>
            <person name="Hug L.A."/>
            <person name="Sharon I."/>
            <person name="Castelle C.J."/>
            <person name="Probst A.J."/>
            <person name="Thomas B.C."/>
            <person name="Singh A."/>
            <person name="Wilkins M.J."/>
            <person name="Karaoz U."/>
            <person name="Brodie E.L."/>
            <person name="Williams K.H."/>
            <person name="Hubbard S.S."/>
            <person name="Banfield J.F."/>
        </authorList>
    </citation>
    <scope>NUCLEOTIDE SEQUENCE [LARGE SCALE GENOMIC DNA]</scope>
</reference>
<evidence type="ECO:0000256" key="3">
    <source>
        <dbReference type="HAMAP-Rule" id="MF_00385"/>
    </source>
</evidence>
<dbReference type="PANTHER" id="PTHR12919:SF20">
    <property type="entry name" value="SMALL RIBOSOMAL SUBUNIT PROTEIN BS16M"/>
    <property type="match status" value="1"/>
</dbReference>
<evidence type="ECO:0000313" key="4">
    <source>
        <dbReference type="EMBL" id="OGY25449.1"/>
    </source>
</evidence>
<dbReference type="STRING" id="1802595.A2134_01475"/>
<dbReference type="NCBIfam" id="TIGR00002">
    <property type="entry name" value="S16"/>
    <property type="match status" value="1"/>
</dbReference>
<dbReference type="GO" id="GO:0006412">
    <property type="term" value="P:translation"/>
    <property type="evidence" value="ECO:0007669"/>
    <property type="project" value="UniProtKB-UniRule"/>
</dbReference>
<dbReference type="InterPro" id="IPR023803">
    <property type="entry name" value="Ribosomal_bS16_dom_sf"/>
</dbReference>
<dbReference type="EMBL" id="MHCR01000015">
    <property type="protein sequence ID" value="OGY25449.1"/>
    <property type="molecule type" value="Genomic_DNA"/>
</dbReference>
<evidence type="ECO:0000256" key="2">
    <source>
        <dbReference type="ARBA" id="ARBA00023274"/>
    </source>
</evidence>
<comment type="similarity">
    <text evidence="3">Belongs to the bacterial ribosomal protein bS16 family.</text>
</comment>
<dbReference type="HAMAP" id="MF_00385">
    <property type="entry name" value="Ribosomal_bS16"/>
    <property type="match status" value="1"/>
</dbReference>
<name>A0A1G1WCM2_9BACT</name>
<accession>A0A1G1WCM2</accession>
<protein>
    <recommendedName>
        <fullName evidence="3">Small ribosomal subunit protein bS16</fullName>
    </recommendedName>
</protein>
<dbReference type="Proteomes" id="UP000178162">
    <property type="component" value="Unassembled WGS sequence"/>
</dbReference>
<sequence length="78" mass="9052">MVKIRLARVGAKKQPKYRIVVAESTYKRTGRNIETIGHYDPTVNPYLVEINKERYLYWVSVGGQPTVTVRNLFKKLAK</sequence>
<comment type="caution">
    <text evidence="4">The sequence shown here is derived from an EMBL/GenBank/DDBJ whole genome shotgun (WGS) entry which is preliminary data.</text>
</comment>
<dbReference type="GO" id="GO:0005737">
    <property type="term" value="C:cytoplasm"/>
    <property type="evidence" value="ECO:0007669"/>
    <property type="project" value="UniProtKB-ARBA"/>
</dbReference>
<evidence type="ECO:0000313" key="5">
    <source>
        <dbReference type="Proteomes" id="UP000178162"/>
    </source>
</evidence>
<dbReference type="GO" id="GO:0015935">
    <property type="term" value="C:small ribosomal subunit"/>
    <property type="evidence" value="ECO:0007669"/>
    <property type="project" value="TreeGrafter"/>
</dbReference>
<dbReference type="Pfam" id="PF00886">
    <property type="entry name" value="Ribosomal_S16"/>
    <property type="match status" value="1"/>
</dbReference>
<dbReference type="GO" id="GO:0003735">
    <property type="term" value="F:structural constituent of ribosome"/>
    <property type="evidence" value="ECO:0007669"/>
    <property type="project" value="InterPro"/>
</dbReference>
<dbReference type="PROSITE" id="PS00732">
    <property type="entry name" value="RIBOSOMAL_S16"/>
    <property type="match status" value="1"/>
</dbReference>
<evidence type="ECO:0000256" key="1">
    <source>
        <dbReference type="ARBA" id="ARBA00022980"/>
    </source>
</evidence>
<dbReference type="Gene3D" id="3.30.1320.10">
    <property type="match status" value="1"/>
</dbReference>
<dbReference type="PANTHER" id="PTHR12919">
    <property type="entry name" value="30S RIBOSOMAL PROTEIN S16"/>
    <property type="match status" value="1"/>
</dbReference>
<organism evidence="4 5">
    <name type="scientific">Candidatus Woykebacteria bacterium RBG_16_39_9b</name>
    <dbReference type="NCBI Taxonomy" id="1802595"/>
    <lineage>
        <taxon>Bacteria</taxon>
        <taxon>Candidatus Woykeibacteriota</taxon>
    </lineage>
</organism>
<gene>
    <name evidence="3" type="primary">rpsP</name>
    <name evidence="4" type="ORF">A2134_01475</name>
</gene>
<dbReference type="InterPro" id="IPR020592">
    <property type="entry name" value="Ribosomal_bS16_CS"/>
</dbReference>
<dbReference type="InterPro" id="IPR000307">
    <property type="entry name" value="Ribosomal_bS16"/>
</dbReference>
<keyword evidence="2 3" id="KW-0687">Ribonucleoprotein</keyword>
<dbReference type="AlphaFoldDB" id="A0A1G1WCM2"/>
<keyword evidence="1 3" id="KW-0689">Ribosomal protein</keyword>